<dbReference type="PANTHER" id="PTHR11785">
    <property type="entry name" value="AMINO ACID TRANSPORTER"/>
    <property type="match status" value="1"/>
</dbReference>
<feature type="region of interest" description="Disordered" evidence="5">
    <location>
        <begin position="1"/>
        <end position="57"/>
    </location>
</feature>
<dbReference type="EMBL" id="KV454004">
    <property type="protein sequence ID" value="ODQ46177.1"/>
    <property type="molecule type" value="Genomic_DNA"/>
</dbReference>
<dbReference type="AlphaFoldDB" id="A0A1E3NJ53"/>
<feature type="transmembrane region" description="Helical" evidence="6">
    <location>
        <begin position="509"/>
        <end position="531"/>
    </location>
</feature>
<evidence type="ECO:0000256" key="2">
    <source>
        <dbReference type="ARBA" id="ARBA00022692"/>
    </source>
</evidence>
<dbReference type="GO" id="GO:0016020">
    <property type="term" value="C:membrane"/>
    <property type="evidence" value="ECO:0007669"/>
    <property type="project" value="UniProtKB-SubCell"/>
</dbReference>
<feature type="transmembrane region" description="Helical" evidence="6">
    <location>
        <begin position="149"/>
        <end position="175"/>
    </location>
</feature>
<evidence type="ECO:0000256" key="5">
    <source>
        <dbReference type="SAM" id="MobiDB-lite"/>
    </source>
</evidence>
<evidence type="ECO:0000256" key="4">
    <source>
        <dbReference type="ARBA" id="ARBA00023136"/>
    </source>
</evidence>
<dbReference type="OrthoDB" id="5982228at2759"/>
<protein>
    <recommendedName>
        <fullName evidence="9">Amino acid permease/ SLC12A domain-containing protein</fullName>
    </recommendedName>
</protein>
<evidence type="ECO:0000256" key="6">
    <source>
        <dbReference type="SAM" id="Phobius"/>
    </source>
</evidence>
<keyword evidence="3 6" id="KW-1133">Transmembrane helix</keyword>
<dbReference type="InterPro" id="IPR002293">
    <property type="entry name" value="AA/rel_permease1"/>
</dbReference>
<feature type="transmembrane region" description="Helical" evidence="6">
    <location>
        <begin position="307"/>
        <end position="331"/>
    </location>
</feature>
<dbReference type="PANTHER" id="PTHR11785:SF353">
    <property type="entry name" value="METHIONINE TRANSPORTER (EUROFUNG)"/>
    <property type="match status" value="1"/>
</dbReference>
<keyword evidence="2 6" id="KW-0812">Transmembrane</keyword>
<evidence type="ECO:0000256" key="1">
    <source>
        <dbReference type="ARBA" id="ARBA00004141"/>
    </source>
</evidence>
<feature type="compositionally biased region" description="Low complexity" evidence="5">
    <location>
        <begin position="8"/>
        <end position="25"/>
    </location>
</feature>
<name>A0A1E3NJ53_9ASCO</name>
<evidence type="ECO:0000313" key="7">
    <source>
        <dbReference type="EMBL" id="ODQ46177.1"/>
    </source>
</evidence>
<feature type="compositionally biased region" description="Polar residues" evidence="5">
    <location>
        <begin position="32"/>
        <end position="57"/>
    </location>
</feature>
<keyword evidence="4 6" id="KW-0472">Membrane</keyword>
<dbReference type="Pfam" id="PF13520">
    <property type="entry name" value="AA_permease_2"/>
    <property type="match status" value="1"/>
</dbReference>
<evidence type="ECO:0000313" key="8">
    <source>
        <dbReference type="Proteomes" id="UP000094455"/>
    </source>
</evidence>
<organism evidence="7 8">
    <name type="scientific">Pichia membranifaciens NRRL Y-2026</name>
    <dbReference type="NCBI Taxonomy" id="763406"/>
    <lineage>
        <taxon>Eukaryota</taxon>
        <taxon>Fungi</taxon>
        <taxon>Dikarya</taxon>
        <taxon>Ascomycota</taxon>
        <taxon>Saccharomycotina</taxon>
        <taxon>Pichiomycetes</taxon>
        <taxon>Pichiales</taxon>
        <taxon>Pichiaceae</taxon>
        <taxon>Pichia</taxon>
    </lineage>
</organism>
<feature type="transmembrane region" description="Helical" evidence="6">
    <location>
        <begin position="407"/>
        <end position="427"/>
    </location>
</feature>
<dbReference type="Proteomes" id="UP000094455">
    <property type="component" value="Unassembled WGS sequence"/>
</dbReference>
<accession>A0A1E3NJ53</accession>
<feature type="transmembrane region" description="Helical" evidence="6">
    <location>
        <begin position="477"/>
        <end position="497"/>
    </location>
</feature>
<feature type="transmembrane region" description="Helical" evidence="6">
    <location>
        <begin position="433"/>
        <end position="457"/>
    </location>
</feature>
<dbReference type="RefSeq" id="XP_019017290.1">
    <property type="nucleotide sequence ID" value="XM_019164540.1"/>
</dbReference>
<keyword evidence="8" id="KW-1185">Reference proteome</keyword>
<feature type="transmembrane region" description="Helical" evidence="6">
    <location>
        <begin position="217"/>
        <end position="237"/>
    </location>
</feature>
<feature type="transmembrane region" description="Helical" evidence="6">
    <location>
        <begin position="264"/>
        <end position="286"/>
    </location>
</feature>
<comment type="subcellular location">
    <subcellularLocation>
        <location evidence="1">Membrane</location>
        <topology evidence="1">Multi-pass membrane protein</topology>
    </subcellularLocation>
</comment>
<sequence length="605" mass="66893">MLENFRWTGSKTGQTQSGETQSGSSYEAAGGSKSNSSDYVYATNDTDGGSDLENQGTPVEKSNPLGYSVGPLSVVVLILQGVVGTGIFSTPGSVLKSMGSIGSTYVLWLLCFFLPLFSIYIYIEYAGYFPRRNGGDVAYLEKAYPKPKFLVPTVYAAVSVVLSYTTTSALAFGQYILSTVEDKAQVWHYRGIAIGALTFSALCIAVSTKWSLRLQNLLGFIKVVFMIFLVILGWVVLGGHTKVKDPHASFRNVWEGTTSDGNEIANSIIKVAFSYSGFSYAFGVVAEHMRHENDSEEQAKKKLLKTYSFYVPISMCVIFVFYILMITAYYASATPEELKHSGNTIATTMFKNVFGNRAATQGLAAMVALSSFGHLVTAVLSHSRALRECGRQGVLPFSQFWTQTKPFGTPIGPIFITWLINFIMIVAPPAGSAYNFILDMGTYSSYIFTLCLIIGLLKIRRERRLKGLGNEGHYLPLPCIIILLLFHIMVIAIAFVPPKGTLIGSDVTFFYATYPIVTICILFACGFYYLVWRFALPKVGKYVHREVIYHLENGELGNKIVKVKLKDLEEWDQEHETDDNGVATKIEVHREKIETGSNKDVELVG</sequence>
<feature type="transmembrane region" description="Helical" evidence="6">
    <location>
        <begin position="65"/>
        <end position="85"/>
    </location>
</feature>
<evidence type="ECO:0000256" key="3">
    <source>
        <dbReference type="ARBA" id="ARBA00022989"/>
    </source>
</evidence>
<dbReference type="Gene3D" id="1.20.1740.10">
    <property type="entry name" value="Amino acid/polyamine transporter I"/>
    <property type="match status" value="1"/>
</dbReference>
<dbReference type="InterPro" id="IPR050598">
    <property type="entry name" value="AminoAcid_Transporter"/>
</dbReference>
<feature type="transmembrane region" description="Helical" evidence="6">
    <location>
        <begin position="105"/>
        <end position="123"/>
    </location>
</feature>
<proteinExistence type="predicted"/>
<dbReference type="GeneID" id="30181227"/>
<feature type="transmembrane region" description="Helical" evidence="6">
    <location>
        <begin position="187"/>
        <end position="205"/>
    </location>
</feature>
<gene>
    <name evidence="7" type="ORF">PICMEDRAFT_73643</name>
</gene>
<evidence type="ECO:0008006" key="9">
    <source>
        <dbReference type="Google" id="ProtNLM"/>
    </source>
</evidence>
<feature type="transmembrane region" description="Helical" evidence="6">
    <location>
        <begin position="363"/>
        <end position="386"/>
    </location>
</feature>
<reference evidence="7 8" key="1">
    <citation type="journal article" date="2016" name="Proc. Natl. Acad. Sci. U.S.A.">
        <title>Comparative genomics of biotechnologically important yeasts.</title>
        <authorList>
            <person name="Riley R."/>
            <person name="Haridas S."/>
            <person name="Wolfe K.H."/>
            <person name="Lopes M.R."/>
            <person name="Hittinger C.T."/>
            <person name="Goeker M."/>
            <person name="Salamov A.A."/>
            <person name="Wisecaver J.H."/>
            <person name="Long T.M."/>
            <person name="Calvey C.H."/>
            <person name="Aerts A.L."/>
            <person name="Barry K.W."/>
            <person name="Choi C."/>
            <person name="Clum A."/>
            <person name="Coughlan A.Y."/>
            <person name="Deshpande S."/>
            <person name="Douglass A.P."/>
            <person name="Hanson S.J."/>
            <person name="Klenk H.-P."/>
            <person name="LaButti K.M."/>
            <person name="Lapidus A."/>
            <person name="Lindquist E.A."/>
            <person name="Lipzen A.M."/>
            <person name="Meier-Kolthoff J.P."/>
            <person name="Ohm R.A."/>
            <person name="Otillar R.P."/>
            <person name="Pangilinan J.L."/>
            <person name="Peng Y."/>
            <person name="Rokas A."/>
            <person name="Rosa C.A."/>
            <person name="Scheuner C."/>
            <person name="Sibirny A.A."/>
            <person name="Slot J.C."/>
            <person name="Stielow J.B."/>
            <person name="Sun H."/>
            <person name="Kurtzman C.P."/>
            <person name="Blackwell M."/>
            <person name="Grigoriev I.V."/>
            <person name="Jeffries T.W."/>
        </authorList>
    </citation>
    <scope>NUCLEOTIDE SEQUENCE [LARGE SCALE GENOMIC DNA]</scope>
    <source>
        <strain evidence="7 8">NRRL Y-2026</strain>
    </source>
</reference>
<dbReference type="GO" id="GO:0015179">
    <property type="term" value="F:L-amino acid transmembrane transporter activity"/>
    <property type="evidence" value="ECO:0007669"/>
    <property type="project" value="TreeGrafter"/>
</dbReference>
<dbReference type="STRING" id="763406.A0A1E3NJ53"/>